<sequence length="140" mass="15156">MRNRRRSKGFSWIAILAILLNSLMPLASQAISHSSAKSSIQAGEWKEICASNGLSWVLFSPAGAVLEKTSVKPADVSDTAHFEHCAYCLTNAATFALPPVPEFTFPVTISESQFFSFQTLAVAKKIAWLVPSVRAPPAAF</sequence>
<dbReference type="InterPro" id="IPR021333">
    <property type="entry name" value="DUF2946"/>
</dbReference>
<dbReference type="EMBL" id="JACOFT010000002">
    <property type="protein sequence ID" value="MBC3810888.1"/>
    <property type="molecule type" value="Genomic_DNA"/>
</dbReference>
<evidence type="ECO:0000313" key="2">
    <source>
        <dbReference type="EMBL" id="MBC3810888.1"/>
    </source>
</evidence>
<dbReference type="Pfam" id="PF11162">
    <property type="entry name" value="DUF2946"/>
    <property type="match status" value="1"/>
</dbReference>
<feature type="signal peptide" evidence="1">
    <location>
        <begin position="1"/>
        <end position="27"/>
    </location>
</feature>
<dbReference type="RefSeq" id="WP_190477945.1">
    <property type="nucleotide sequence ID" value="NZ_JACOFT010000002.1"/>
</dbReference>
<accession>A0ABR6XD99</accession>
<name>A0ABR6XD99_9BURK</name>
<evidence type="ECO:0000256" key="1">
    <source>
        <dbReference type="SAM" id="SignalP"/>
    </source>
</evidence>
<organism evidence="2 3">
    <name type="scientific">Undibacterium aquatile</name>
    <dbReference type="NCBI Taxonomy" id="1537398"/>
    <lineage>
        <taxon>Bacteria</taxon>
        <taxon>Pseudomonadati</taxon>
        <taxon>Pseudomonadota</taxon>
        <taxon>Betaproteobacteria</taxon>
        <taxon>Burkholderiales</taxon>
        <taxon>Oxalobacteraceae</taxon>
        <taxon>Undibacterium</taxon>
    </lineage>
</organism>
<comment type="caution">
    <text evidence="2">The sequence shown here is derived from an EMBL/GenBank/DDBJ whole genome shotgun (WGS) entry which is preliminary data.</text>
</comment>
<gene>
    <name evidence="2" type="ORF">H8K26_05485</name>
</gene>
<reference evidence="2 3" key="1">
    <citation type="submission" date="2020-08" db="EMBL/GenBank/DDBJ databases">
        <title>Novel species isolated from subtropical streams in China.</title>
        <authorList>
            <person name="Lu H."/>
        </authorList>
    </citation>
    <scope>NUCLEOTIDE SEQUENCE [LARGE SCALE GENOMIC DNA]</scope>
    <source>
        <strain evidence="2 3">CCTCC AB 2015119</strain>
    </source>
</reference>
<evidence type="ECO:0000313" key="3">
    <source>
        <dbReference type="Proteomes" id="UP000637632"/>
    </source>
</evidence>
<dbReference type="Proteomes" id="UP000637632">
    <property type="component" value="Unassembled WGS sequence"/>
</dbReference>
<feature type="chain" id="PRO_5046461638" evidence="1">
    <location>
        <begin position="28"/>
        <end position="140"/>
    </location>
</feature>
<protein>
    <submittedName>
        <fullName evidence="2">DUF2946 domain-containing protein</fullName>
    </submittedName>
</protein>
<keyword evidence="1" id="KW-0732">Signal</keyword>
<proteinExistence type="predicted"/>
<keyword evidence="3" id="KW-1185">Reference proteome</keyword>